<reference evidence="2 3" key="1">
    <citation type="submission" date="2019-06" db="EMBL/GenBank/DDBJ databases">
        <title>Complete genome sequence of Helicobacter suis SNTW101c.</title>
        <authorList>
            <person name="Rimbara E."/>
            <person name="Suzuki M."/>
            <person name="Matsui H."/>
            <person name="Nakamura M."/>
            <person name="Mori S."/>
            <person name="Shibayama K."/>
        </authorList>
    </citation>
    <scope>NUCLEOTIDE SEQUENCE [LARGE SCALE GENOMIC DNA]</scope>
    <source>
        <strain evidence="2 3">SNTW101c</strain>
    </source>
</reference>
<evidence type="ECO:0000256" key="1">
    <source>
        <dbReference type="SAM" id="Coils"/>
    </source>
</evidence>
<accession>A0A6J4D093</accession>
<keyword evidence="1" id="KW-0175">Coiled coil</keyword>
<organism evidence="2 3">
    <name type="scientific">Helicobacter suis</name>
    <dbReference type="NCBI Taxonomy" id="104628"/>
    <lineage>
        <taxon>Bacteria</taxon>
        <taxon>Pseudomonadati</taxon>
        <taxon>Campylobacterota</taxon>
        <taxon>Epsilonproteobacteria</taxon>
        <taxon>Campylobacterales</taxon>
        <taxon>Helicobacteraceae</taxon>
        <taxon>Helicobacter</taxon>
    </lineage>
</organism>
<evidence type="ECO:0000313" key="3">
    <source>
        <dbReference type="Proteomes" id="UP000317935"/>
    </source>
</evidence>
<dbReference type="RefSeq" id="WP_064430146.1">
    <property type="nucleotide sequence ID" value="NZ_AP019774.1"/>
</dbReference>
<name>A0A6J4D093_9HELI</name>
<feature type="coiled-coil region" evidence="1">
    <location>
        <begin position="33"/>
        <end position="63"/>
    </location>
</feature>
<dbReference type="Proteomes" id="UP000317935">
    <property type="component" value="Chromosome"/>
</dbReference>
<dbReference type="AlphaFoldDB" id="A0A6J4D093"/>
<protein>
    <submittedName>
        <fullName evidence="2">Uncharacterized protein</fullName>
    </submittedName>
</protein>
<evidence type="ECO:0000313" key="2">
    <source>
        <dbReference type="EMBL" id="BCD70403.1"/>
    </source>
</evidence>
<dbReference type="EMBL" id="AP019774">
    <property type="protein sequence ID" value="BCD70403.1"/>
    <property type="molecule type" value="Genomic_DNA"/>
</dbReference>
<sequence>MLYPFLVLGVLVLGLASSIGGIIHLSKQNALLKERVLHALDQVQEQNRQIKELELNTKDYLEKHRPSNTKTIQQRYSQTKTAKELHTCQEQLTHVENLLQIFKSQTDALKVNP</sequence>
<gene>
    <name evidence="2" type="ORF">SNTW_10480</name>
</gene>
<proteinExistence type="predicted"/>